<sequence length="108" mass="11845">MLLLTDEVASAADSCEGAGRRGHWQVGLEEKERHCSSVWSAREVAKDGEAKKCGYGESLCRCSSPLLVVLSAEVQGSSFVVVLCLCRVWGWHRAGSVESDICRRCRRS</sequence>
<dbReference type="AlphaFoldDB" id="A0A8J4GAH5"/>
<evidence type="ECO:0000313" key="2">
    <source>
        <dbReference type="Proteomes" id="UP000722791"/>
    </source>
</evidence>
<comment type="caution">
    <text evidence="1">The sequence shown here is derived from an EMBL/GenBank/DDBJ whole genome shotgun (WGS) entry which is preliminary data.</text>
</comment>
<accession>A0A8J4GAH5</accession>
<evidence type="ECO:0000313" key="1">
    <source>
        <dbReference type="EMBL" id="GIM03298.1"/>
    </source>
</evidence>
<reference evidence="1" key="1">
    <citation type="journal article" date="2021" name="Proc. Natl. Acad. Sci. U.S.A.">
        <title>Three genomes in the algal genus Volvox reveal the fate of a haploid sex-determining region after a transition to homothallism.</title>
        <authorList>
            <person name="Yamamoto K."/>
            <person name="Hamaji T."/>
            <person name="Kawai-Toyooka H."/>
            <person name="Matsuzaki R."/>
            <person name="Takahashi F."/>
            <person name="Nishimura Y."/>
            <person name="Kawachi M."/>
            <person name="Noguchi H."/>
            <person name="Minakuchi Y."/>
            <person name="Umen J.G."/>
            <person name="Toyoda A."/>
            <person name="Nozaki H."/>
        </authorList>
    </citation>
    <scope>NUCLEOTIDE SEQUENCE</scope>
    <source>
        <strain evidence="1">NIES-3785</strain>
    </source>
</reference>
<proteinExistence type="predicted"/>
<organism evidence="1 2">
    <name type="scientific">Volvox reticuliferus</name>
    <dbReference type="NCBI Taxonomy" id="1737510"/>
    <lineage>
        <taxon>Eukaryota</taxon>
        <taxon>Viridiplantae</taxon>
        <taxon>Chlorophyta</taxon>
        <taxon>core chlorophytes</taxon>
        <taxon>Chlorophyceae</taxon>
        <taxon>CS clade</taxon>
        <taxon>Chlamydomonadales</taxon>
        <taxon>Volvocaceae</taxon>
        <taxon>Volvox</taxon>
    </lineage>
</organism>
<dbReference type="Proteomes" id="UP000722791">
    <property type="component" value="Unassembled WGS sequence"/>
</dbReference>
<gene>
    <name evidence="1" type="ORF">Vretimale_8059</name>
</gene>
<protein>
    <submittedName>
        <fullName evidence="1">Uncharacterized protein</fullName>
    </submittedName>
</protein>
<name>A0A8J4GAH5_9CHLO</name>
<dbReference type="EMBL" id="BNCQ01000013">
    <property type="protein sequence ID" value="GIM03298.1"/>
    <property type="molecule type" value="Genomic_DNA"/>
</dbReference>